<evidence type="ECO:0000256" key="2">
    <source>
        <dbReference type="ARBA" id="ARBA00022448"/>
    </source>
</evidence>
<dbReference type="PANTHER" id="PTHR42788:SF2">
    <property type="entry name" value="ABC TRANSPORTER ATP-BINDING PROTEIN"/>
    <property type="match status" value="1"/>
</dbReference>
<reference evidence="7" key="1">
    <citation type="journal article" date="2019" name="Int. J. Syst. Evol. Microbiol.">
        <title>The Global Catalogue of Microorganisms (GCM) 10K type strain sequencing project: providing services to taxonomists for standard genome sequencing and annotation.</title>
        <authorList>
            <consortium name="The Broad Institute Genomics Platform"/>
            <consortium name="The Broad Institute Genome Sequencing Center for Infectious Disease"/>
            <person name="Wu L."/>
            <person name="Ma J."/>
        </authorList>
    </citation>
    <scope>NUCLEOTIDE SEQUENCE [LARGE SCALE GENOMIC DNA]</scope>
    <source>
        <strain evidence="7">NBRC 101365</strain>
    </source>
</reference>
<dbReference type="GO" id="GO:0005524">
    <property type="term" value="F:ATP binding"/>
    <property type="evidence" value="ECO:0007669"/>
    <property type="project" value="UniProtKB-KW"/>
</dbReference>
<gene>
    <name evidence="6" type="ORF">GCM10007874_32140</name>
</gene>
<dbReference type="CDD" id="cd03293">
    <property type="entry name" value="ABC_NrtD_SsuB_transporters"/>
    <property type="match status" value="1"/>
</dbReference>
<comment type="similarity">
    <text evidence="1">Belongs to the ABC transporter superfamily.</text>
</comment>
<evidence type="ECO:0000256" key="3">
    <source>
        <dbReference type="ARBA" id="ARBA00022741"/>
    </source>
</evidence>
<dbReference type="InterPro" id="IPR003439">
    <property type="entry name" value="ABC_transporter-like_ATP-bd"/>
</dbReference>
<evidence type="ECO:0000259" key="5">
    <source>
        <dbReference type="PROSITE" id="PS50893"/>
    </source>
</evidence>
<evidence type="ECO:0000256" key="1">
    <source>
        <dbReference type="ARBA" id="ARBA00005417"/>
    </source>
</evidence>
<dbReference type="SUPFAM" id="SSF52540">
    <property type="entry name" value="P-loop containing nucleoside triphosphate hydrolases"/>
    <property type="match status" value="1"/>
</dbReference>
<dbReference type="InterPro" id="IPR050166">
    <property type="entry name" value="ABC_transporter_ATP-bind"/>
</dbReference>
<proteinExistence type="inferred from homology"/>
<dbReference type="RefSeq" id="WP_284313299.1">
    <property type="nucleotide sequence ID" value="NZ_BSPC01000027.1"/>
</dbReference>
<keyword evidence="2" id="KW-0813">Transport</keyword>
<sequence length="264" mass="29507">MKASQPKLALEKLTRRFGETLALAPTDFTVREGEFVSIVGPSGCGKSTLFNLVAGVLEPSAGRIRIDNADVTGKPGHVGYMLQKDLLLPWRTVIDNIVLGAILKGGASARQRAEGVALAQRYGLGDFINHYPSALSGGMRQRVALMRTLAMHHDLMLLDEPFGALDSQTRLSMQQWLLSVWEEQRRTVIFVTHDIDEAIFLADRVVVMTPRPGRIRDMFEIPIERPRPLSCLTSLDFMALKRRILDLIYTEEESRHDNAKQEVG</sequence>
<dbReference type="InterPro" id="IPR003593">
    <property type="entry name" value="AAA+_ATPase"/>
</dbReference>
<evidence type="ECO:0000313" key="6">
    <source>
        <dbReference type="EMBL" id="GLS20197.1"/>
    </source>
</evidence>
<keyword evidence="3" id="KW-0547">Nucleotide-binding</keyword>
<evidence type="ECO:0000256" key="4">
    <source>
        <dbReference type="ARBA" id="ARBA00022840"/>
    </source>
</evidence>
<dbReference type="EMBL" id="BSPC01000027">
    <property type="protein sequence ID" value="GLS20197.1"/>
    <property type="molecule type" value="Genomic_DNA"/>
</dbReference>
<dbReference type="InterPro" id="IPR027417">
    <property type="entry name" value="P-loop_NTPase"/>
</dbReference>
<dbReference type="Pfam" id="PF00005">
    <property type="entry name" value="ABC_tran"/>
    <property type="match status" value="1"/>
</dbReference>
<organism evidence="6 7">
    <name type="scientific">Labrys miyagiensis</name>
    <dbReference type="NCBI Taxonomy" id="346912"/>
    <lineage>
        <taxon>Bacteria</taxon>
        <taxon>Pseudomonadati</taxon>
        <taxon>Pseudomonadota</taxon>
        <taxon>Alphaproteobacteria</taxon>
        <taxon>Hyphomicrobiales</taxon>
        <taxon>Xanthobacteraceae</taxon>
        <taxon>Labrys</taxon>
    </lineage>
</organism>
<accession>A0ABQ6CKP1</accession>
<feature type="domain" description="ABC transporter" evidence="5">
    <location>
        <begin position="8"/>
        <end position="235"/>
    </location>
</feature>
<evidence type="ECO:0000313" key="7">
    <source>
        <dbReference type="Proteomes" id="UP001156882"/>
    </source>
</evidence>
<dbReference type="Gene3D" id="3.40.50.300">
    <property type="entry name" value="P-loop containing nucleotide triphosphate hydrolases"/>
    <property type="match status" value="1"/>
</dbReference>
<dbReference type="PROSITE" id="PS50893">
    <property type="entry name" value="ABC_TRANSPORTER_2"/>
    <property type="match status" value="1"/>
</dbReference>
<dbReference type="SMART" id="SM00382">
    <property type="entry name" value="AAA"/>
    <property type="match status" value="1"/>
</dbReference>
<protein>
    <submittedName>
        <fullName evidence="6">ABC transporter ATP-binding protein</fullName>
    </submittedName>
</protein>
<name>A0ABQ6CKP1_9HYPH</name>
<dbReference type="Proteomes" id="UP001156882">
    <property type="component" value="Unassembled WGS sequence"/>
</dbReference>
<keyword evidence="4 6" id="KW-0067">ATP-binding</keyword>
<comment type="caution">
    <text evidence="6">The sequence shown here is derived from an EMBL/GenBank/DDBJ whole genome shotgun (WGS) entry which is preliminary data.</text>
</comment>
<keyword evidence="7" id="KW-1185">Reference proteome</keyword>
<dbReference type="PANTHER" id="PTHR42788">
    <property type="entry name" value="TAURINE IMPORT ATP-BINDING PROTEIN-RELATED"/>
    <property type="match status" value="1"/>
</dbReference>